<dbReference type="Proteomes" id="UP001154282">
    <property type="component" value="Unassembled WGS sequence"/>
</dbReference>
<accession>A0AAV0NAP2</accession>
<gene>
    <name evidence="1" type="ORF">LITE_LOCUS32447</name>
</gene>
<name>A0AAV0NAP2_9ROSI</name>
<sequence length="91" mass="10051">MTPMCSSCTPDNSCHRPYLTHALLQLSINKIILANSSYIQMKAIASAVMMDFQVLPVDGGASPERMMNPPYVLSLLLRMRGGLPVMIKRRG</sequence>
<evidence type="ECO:0000313" key="2">
    <source>
        <dbReference type="Proteomes" id="UP001154282"/>
    </source>
</evidence>
<keyword evidence="2" id="KW-1185">Reference proteome</keyword>
<organism evidence="1 2">
    <name type="scientific">Linum tenue</name>
    <dbReference type="NCBI Taxonomy" id="586396"/>
    <lineage>
        <taxon>Eukaryota</taxon>
        <taxon>Viridiplantae</taxon>
        <taxon>Streptophyta</taxon>
        <taxon>Embryophyta</taxon>
        <taxon>Tracheophyta</taxon>
        <taxon>Spermatophyta</taxon>
        <taxon>Magnoliopsida</taxon>
        <taxon>eudicotyledons</taxon>
        <taxon>Gunneridae</taxon>
        <taxon>Pentapetalae</taxon>
        <taxon>rosids</taxon>
        <taxon>fabids</taxon>
        <taxon>Malpighiales</taxon>
        <taxon>Linaceae</taxon>
        <taxon>Linum</taxon>
    </lineage>
</organism>
<dbReference type="AlphaFoldDB" id="A0AAV0NAP2"/>
<comment type="caution">
    <text evidence="1">The sequence shown here is derived from an EMBL/GenBank/DDBJ whole genome shotgun (WGS) entry which is preliminary data.</text>
</comment>
<proteinExistence type="predicted"/>
<reference evidence="1" key="1">
    <citation type="submission" date="2022-08" db="EMBL/GenBank/DDBJ databases">
        <authorList>
            <person name="Gutierrez-Valencia J."/>
        </authorList>
    </citation>
    <scope>NUCLEOTIDE SEQUENCE</scope>
</reference>
<dbReference type="EMBL" id="CAMGYJ010000008">
    <property type="protein sequence ID" value="CAI0455665.1"/>
    <property type="molecule type" value="Genomic_DNA"/>
</dbReference>
<evidence type="ECO:0000313" key="1">
    <source>
        <dbReference type="EMBL" id="CAI0455665.1"/>
    </source>
</evidence>
<protein>
    <submittedName>
        <fullName evidence="1">Uncharacterized protein</fullName>
    </submittedName>
</protein>